<dbReference type="Pfam" id="PF00996">
    <property type="entry name" value="GDI"/>
    <property type="match status" value="2"/>
</dbReference>
<dbReference type="PIRSF" id="PIRSF016550">
    <property type="entry name" value="Rab_ger_ger_transf_A_euk"/>
    <property type="match status" value="1"/>
</dbReference>
<dbReference type="GO" id="GO:0007264">
    <property type="term" value="P:small GTPase-mediated signal transduction"/>
    <property type="evidence" value="ECO:0007669"/>
    <property type="project" value="UniProtKB-UniRule"/>
</dbReference>
<keyword evidence="3 5" id="KW-0343">GTPase activation</keyword>
<dbReference type="Gene3D" id="1.10.405.10">
    <property type="entry name" value="Guanine Nucleotide Dissociation Inhibitor, domain 1"/>
    <property type="match status" value="1"/>
</dbReference>
<feature type="region of interest" description="Disordered" evidence="6">
    <location>
        <begin position="68"/>
        <end position="93"/>
    </location>
</feature>
<dbReference type="Gene3D" id="3.50.50.60">
    <property type="entry name" value="FAD/NAD(P)-binding domain"/>
    <property type="match status" value="1"/>
</dbReference>
<keyword evidence="7" id="KW-0808">Transferase</keyword>
<comment type="similarity">
    <text evidence="2 5">Belongs to the Rab GDI family.</text>
</comment>
<dbReference type="PANTHER" id="PTHR11787:SF4">
    <property type="entry name" value="CHM, RAB ESCORT PROTEIN 1"/>
    <property type="match status" value="1"/>
</dbReference>
<feature type="compositionally biased region" description="Polar residues" evidence="6">
    <location>
        <begin position="466"/>
        <end position="479"/>
    </location>
</feature>
<feature type="compositionally biased region" description="Pro residues" evidence="6">
    <location>
        <begin position="77"/>
        <end position="87"/>
    </location>
</feature>
<dbReference type="GO" id="GO:0006886">
    <property type="term" value="P:intracellular protein transport"/>
    <property type="evidence" value="ECO:0007669"/>
    <property type="project" value="InterPro"/>
</dbReference>
<comment type="function">
    <text evidence="5">Substrate-binding subunit of the Rab geranylgeranyltransferase (GGTase) complex. Binds unprenylated Rab proteins.</text>
</comment>
<sequence>MAEATAAAAAPGEPTIDPNSFDLIVSGTGLGGSLIAAAAAACGKSVLHVDPNPYYGAHFASLSPPSLASALHQGAPPATPPAQPPSDPSDHVAVGLEPRRLYSHVEVSGEVPEPSRGFLLDLSGPRVLYCADPAVDVMLRSGASHHVEFKSVDASLVYWGGRLQTVPDSREAIFKDRSLGLTEKSQMMRFLKLVREHIGLEGRGGEEASKVSEEDLEIPFVAFLEKQKLPPKIKSIVLYAIAMADFDQDNPECCEKLMNTKEGLASLSLYSLSIGRFPNAVGALIYPIYGQGELPQAFCRCAAVKGALYVLRMPISSLLFDKEERGYKGVRLATGQDIFSHRLLMDPSSVVPPFLSPDSKNVVEIGQGSSMASKVARLVCMTRSSLHPELSNILIVFPPKSLFPGQKASVRALQLGSSVAVCPPGFFVVYISVKCNDAIQGKEHVLSAMNSLFKFPGEDDDAKGGTDSQCEYSETSNNESTDEPKPILLWRALYVQELTQVTVGSISSPPMPDGNLDYKCLLESTQKLFHGMYPQEEFLPATLTPQDNDEDAISQD</sequence>
<gene>
    <name evidence="7" type="primary">Chml_0</name>
    <name evidence="7" type="ORF">g.61085</name>
</gene>
<keyword evidence="4 5" id="KW-0963">Cytoplasm</keyword>
<dbReference type="PANTHER" id="PTHR11787">
    <property type="entry name" value="RAB GDP-DISSOCIATION INHIBITOR"/>
    <property type="match status" value="1"/>
</dbReference>
<dbReference type="GO" id="GO:0005968">
    <property type="term" value="C:Rab-protein geranylgeranyltransferase complex"/>
    <property type="evidence" value="ECO:0007669"/>
    <property type="project" value="UniProtKB-UniRule"/>
</dbReference>
<evidence type="ECO:0000256" key="3">
    <source>
        <dbReference type="ARBA" id="ARBA00022468"/>
    </source>
</evidence>
<dbReference type="Gene3D" id="3.30.519.10">
    <property type="entry name" value="Guanine Nucleotide Dissociation Inhibitor, domain 2"/>
    <property type="match status" value="1"/>
</dbReference>
<dbReference type="EMBL" id="GDJX01005031">
    <property type="protein sequence ID" value="JAT62905.1"/>
    <property type="molecule type" value="Transcribed_RNA"/>
</dbReference>
<dbReference type="InterPro" id="IPR001738">
    <property type="entry name" value="Rab_escort"/>
</dbReference>
<evidence type="ECO:0000256" key="4">
    <source>
        <dbReference type="ARBA" id="ARBA00022490"/>
    </source>
</evidence>
<reference evidence="7" key="1">
    <citation type="submission" date="2015-07" db="EMBL/GenBank/DDBJ databases">
        <title>Transcriptome Assembly of Anthurium amnicola.</title>
        <authorList>
            <person name="Suzuki J."/>
        </authorList>
    </citation>
    <scope>NUCLEOTIDE SEQUENCE</scope>
</reference>
<dbReference type="GO" id="GO:0016740">
    <property type="term" value="F:transferase activity"/>
    <property type="evidence" value="ECO:0007669"/>
    <property type="project" value="UniProtKB-KW"/>
</dbReference>
<organism evidence="7">
    <name type="scientific">Anthurium amnicola</name>
    <dbReference type="NCBI Taxonomy" id="1678845"/>
    <lineage>
        <taxon>Eukaryota</taxon>
        <taxon>Viridiplantae</taxon>
        <taxon>Streptophyta</taxon>
        <taxon>Embryophyta</taxon>
        <taxon>Tracheophyta</taxon>
        <taxon>Spermatophyta</taxon>
        <taxon>Magnoliopsida</taxon>
        <taxon>Liliopsida</taxon>
        <taxon>Araceae</taxon>
        <taxon>Pothoideae</taxon>
        <taxon>Potheae</taxon>
        <taxon>Anthurium</taxon>
    </lineage>
</organism>
<dbReference type="PRINTS" id="PR00891">
    <property type="entry name" value="RABGDIREP"/>
</dbReference>
<proteinExistence type="inferred from homology"/>
<dbReference type="SUPFAM" id="SSF54373">
    <property type="entry name" value="FAD-linked reductases, C-terminal domain"/>
    <property type="match status" value="1"/>
</dbReference>
<evidence type="ECO:0000256" key="6">
    <source>
        <dbReference type="SAM" id="MobiDB-lite"/>
    </source>
</evidence>
<dbReference type="GO" id="GO:0005096">
    <property type="term" value="F:GTPase activator activity"/>
    <property type="evidence" value="ECO:0007669"/>
    <property type="project" value="UniProtKB-UniRule"/>
</dbReference>
<dbReference type="SUPFAM" id="SSF51905">
    <property type="entry name" value="FAD/NAD(P)-binding domain"/>
    <property type="match status" value="1"/>
</dbReference>
<dbReference type="InterPro" id="IPR036188">
    <property type="entry name" value="FAD/NAD-bd_sf"/>
</dbReference>
<evidence type="ECO:0000313" key="7">
    <source>
        <dbReference type="EMBL" id="JAT62905.1"/>
    </source>
</evidence>
<dbReference type="GO" id="GO:0016192">
    <property type="term" value="P:vesicle-mediated transport"/>
    <property type="evidence" value="ECO:0007669"/>
    <property type="project" value="TreeGrafter"/>
</dbReference>
<protein>
    <recommendedName>
        <fullName evidence="5">Rab escort protein 1</fullName>
    </recommendedName>
</protein>
<dbReference type="AlphaFoldDB" id="A0A1D1Z7P0"/>
<dbReference type="InterPro" id="IPR018203">
    <property type="entry name" value="GDP_dissociation_inhibitor"/>
</dbReference>
<dbReference type="GO" id="GO:0005092">
    <property type="term" value="F:GDP-dissociation inhibitor activity"/>
    <property type="evidence" value="ECO:0007669"/>
    <property type="project" value="InterPro"/>
</dbReference>
<feature type="region of interest" description="Disordered" evidence="6">
    <location>
        <begin position="460"/>
        <end position="483"/>
    </location>
</feature>
<dbReference type="GO" id="GO:0005829">
    <property type="term" value="C:cytosol"/>
    <property type="evidence" value="ECO:0007669"/>
    <property type="project" value="TreeGrafter"/>
</dbReference>
<dbReference type="GO" id="GO:0005634">
    <property type="term" value="C:nucleus"/>
    <property type="evidence" value="ECO:0007669"/>
    <property type="project" value="TreeGrafter"/>
</dbReference>
<evidence type="ECO:0000256" key="5">
    <source>
        <dbReference type="PIRNR" id="PIRNR016550"/>
    </source>
</evidence>
<accession>A0A1D1Z7P0</accession>
<name>A0A1D1Z7P0_9ARAE</name>
<evidence type="ECO:0000256" key="2">
    <source>
        <dbReference type="ARBA" id="ARBA00005593"/>
    </source>
</evidence>
<comment type="subcellular location">
    <subcellularLocation>
        <location evidence="1 5">Cytoplasm</location>
    </subcellularLocation>
</comment>
<evidence type="ECO:0000256" key="1">
    <source>
        <dbReference type="ARBA" id="ARBA00004496"/>
    </source>
</evidence>